<accession>A0ABR1TK50</accession>
<comment type="caution">
    <text evidence="1">The sequence shown here is derived from an EMBL/GenBank/DDBJ whole genome shotgun (WGS) entry which is preliminary data.</text>
</comment>
<organism evidence="1 2">
    <name type="scientific">Apiospora saccharicola</name>
    <dbReference type="NCBI Taxonomy" id="335842"/>
    <lineage>
        <taxon>Eukaryota</taxon>
        <taxon>Fungi</taxon>
        <taxon>Dikarya</taxon>
        <taxon>Ascomycota</taxon>
        <taxon>Pezizomycotina</taxon>
        <taxon>Sordariomycetes</taxon>
        <taxon>Xylariomycetidae</taxon>
        <taxon>Amphisphaeriales</taxon>
        <taxon>Apiosporaceae</taxon>
        <taxon>Apiospora</taxon>
    </lineage>
</organism>
<name>A0ABR1TK50_9PEZI</name>
<evidence type="ECO:0000313" key="2">
    <source>
        <dbReference type="Proteomes" id="UP001446871"/>
    </source>
</evidence>
<dbReference type="Gene3D" id="3.40.390.10">
    <property type="entry name" value="Collagenase (Catalytic Domain)"/>
    <property type="match status" value="1"/>
</dbReference>
<reference evidence="1 2" key="1">
    <citation type="submission" date="2023-01" db="EMBL/GenBank/DDBJ databases">
        <title>Analysis of 21 Apiospora genomes using comparative genomics revels a genus with tremendous synthesis potential of carbohydrate active enzymes and secondary metabolites.</title>
        <authorList>
            <person name="Sorensen T."/>
        </authorList>
    </citation>
    <scope>NUCLEOTIDE SEQUENCE [LARGE SCALE GENOMIC DNA]</scope>
    <source>
        <strain evidence="1 2">CBS 83171</strain>
    </source>
</reference>
<sequence length="337" mass="37908">MKVVIDRKSCAPEPVYNYVKNAFETAQRLAGGASDVWQPWADAKPFPQEAAFPRPTEVYQNLAAWLAGRDTPRMLRRTIRIIGRMTLLTLVDRDIDSPYWKAGEADQQDLASSLLLSRYPECLLCSALPLTYSNPCFIIVCNANHIEKAHHDEPNTNNVDTIQNLPVLDGRLVLKIRDGTADSRVMAATSAKTEPMEQDPEGNWIDDWDPKKPEVIVINPQYLRSLQEKGFPRYNDDLINHARLDTARKAAERAAGVEIQASIDLLNTLEITLLHEISHLGTMNWAEDVDDDCYTWDNAVRLQTCTNAENVALFVVATDLTKNHNLKVTKSGMIEPI</sequence>
<gene>
    <name evidence="1" type="ORF">PG996_014375</name>
</gene>
<proteinExistence type="predicted"/>
<dbReference type="Proteomes" id="UP001446871">
    <property type="component" value="Unassembled WGS sequence"/>
</dbReference>
<evidence type="ECO:0000313" key="1">
    <source>
        <dbReference type="EMBL" id="KAK8046311.1"/>
    </source>
</evidence>
<protein>
    <submittedName>
        <fullName evidence="1">Uncharacterized protein</fullName>
    </submittedName>
</protein>
<dbReference type="EMBL" id="JAQQWM010000009">
    <property type="protein sequence ID" value="KAK8046311.1"/>
    <property type="molecule type" value="Genomic_DNA"/>
</dbReference>
<keyword evidence="2" id="KW-1185">Reference proteome</keyword>
<dbReference type="InterPro" id="IPR024079">
    <property type="entry name" value="MetalloPept_cat_dom_sf"/>
</dbReference>